<evidence type="ECO:0000256" key="1">
    <source>
        <dbReference type="SAM" id="MobiDB-lite"/>
    </source>
</evidence>
<dbReference type="RefSeq" id="WP_251798025.1">
    <property type="nucleotide sequence ID" value="NZ_JAMQOL010000014.1"/>
</dbReference>
<evidence type="ECO:0000313" key="3">
    <source>
        <dbReference type="Proteomes" id="UP001523216"/>
    </source>
</evidence>
<evidence type="ECO:0000313" key="2">
    <source>
        <dbReference type="EMBL" id="MCM4078177.1"/>
    </source>
</evidence>
<gene>
    <name evidence="2" type="ORF">LXN57_11420</name>
</gene>
<name>A0ABT0XWS9_9ACTN</name>
<feature type="region of interest" description="Disordered" evidence="1">
    <location>
        <begin position="202"/>
        <end position="222"/>
    </location>
</feature>
<reference evidence="2 3" key="1">
    <citation type="submission" date="2022-06" db="EMBL/GenBank/DDBJ databases">
        <title>Actinoplanes abujensis sp. nov., isolated from Nigerian arid soil.</title>
        <authorList>
            <person name="Ding P."/>
        </authorList>
    </citation>
    <scope>NUCLEOTIDE SEQUENCE [LARGE SCALE GENOMIC DNA]</scope>
    <source>
        <strain evidence="3">TRM88002</strain>
    </source>
</reference>
<protein>
    <submittedName>
        <fullName evidence="2">Uncharacterized protein</fullName>
    </submittedName>
</protein>
<comment type="caution">
    <text evidence="2">The sequence shown here is derived from an EMBL/GenBank/DDBJ whole genome shotgun (WGS) entry which is preliminary data.</text>
</comment>
<feature type="compositionally biased region" description="Gly residues" evidence="1">
    <location>
        <begin position="212"/>
        <end position="222"/>
    </location>
</feature>
<dbReference type="Proteomes" id="UP001523216">
    <property type="component" value="Unassembled WGS sequence"/>
</dbReference>
<accession>A0ABT0XWS9</accession>
<proteinExistence type="predicted"/>
<dbReference type="EMBL" id="JAMQOL010000014">
    <property type="protein sequence ID" value="MCM4078177.1"/>
    <property type="molecule type" value="Genomic_DNA"/>
</dbReference>
<keyword evidence="3" id="KW-1185">Reference proteome</keyword>
<sequence>MPVVSKAGRMPGGMLRAAIAPLVAAAVGLFIGVLVASPTDTDTDTDAAIASLQEDEAERDATQIVELTALARSTAEQVKPVVAGLRSALPAADAGAGGTQSVTDQQLSQWKQIMVRQVERHKDTPSGSTATNVARNGLRNAVSQLSLALDTFAAARALPAAHQAPLLAVASRQRLLAVNDWSVAATQLDQINIDAGNGHQHVYLTDSPEGGASVGDGAPEGN</sequence>
<organism evidence="2 3">
    <name type="scientific">Paractinoplanes hotanensis</name>
    <dbReference type="NCBI Taxonomy" id="2906497"/>
    <lineage>
        <taxon>Bacteria</taxon>
        <taxon>Bacillati</taxon>
        <taxon>Actinomycetota</taxon>
        <taxon>Actinomycetes</taxon>
        <taxon>Micromonosporales</taxon>
        <taxon>Micromonosporaceae</taxon>
        <taxon>Paractinoplanes</taxon>
    </lineage>
</organism>